<keyword evidence="6" id="KW-1003">Cell membrane</keyword>
<feature type="transmembrane region" description="Helical" evidence="6">
    <location>
        <begin position="82"/>
        <end position="105"/>
    </location>
</feature>
<comment type="similarity">
    <text evidence="2 6">Belongs to the 4-toluene sulfonate uptake permease (TSUP) (TC 2.A.102) family.</text>
</comment>
<dbReference type="Proteomes" id="UP000265916">
    <property type="component" value="Unassembled WGS sequence"/>
</dbReference>
<sequence>MDHTVLIFIISCLVAGVFSGLSSGLLGLGGGLVIVPVLNYLLPSIFHINPEYLLPICITTSFGVIIFNTATASYKQYKLKNIHFKTALIIVPPMIIFSAIVGHFVTQINPGYLKILFGLVVLYSAIHMQGKKALVEETQNYSLGSVKGVLAGAAIGSIAATAGISGGSFLGPLFNSCKFPIKKALGTSSFCGFWLALSSFISYVISGAHIDTGVPYTFGYFSLIAFSAILIPSVIFASYGVKLQSVLPAPKVKRIFAYFLVLIALDMFIEGYELIHNPLLTFLG</sequence>
<name>A0A3A1YPT7_9GAMM</name>
<feature type="transmembrane region" description="Helical" evidence="6">
    <location>
        <begin position="51"/>
        <end position="70"/>
    </location>
</feature>
<dbReference type="AlphaFoldDB" id="A0A3A1YPT7"/>
<dbReference type="OrthoDB" id="457670at2"/>
<evidence type="ECO:0000313" key="8">
    <source>
        <dbReference type="Proteomes" id="UP000265916"/>
    </source>
</evidence>
<dbReference type="Pfam" id="PF01925">
    <property type="entry name" value="TauE"/>
    <property type="match status" value="1"/>
</dbReference>
<evidence type="ECO:0000313" key="7">
    <source>
        <dbReference type="EMBL" id="RIY40303.1"/>
    </source>
</evidence>
<protein>
    <recommendedName>
        <fullName evidence="6">Probable membrane transporter protein</fullName>
    </recommendedName>
</protein>
<dbReference type="EMBL" id="NRJG01000015">
    <property type="protein sequence ID" value="RIY40303.1"/>
    <property type="molecule type" value="Genomic_DNA"/>
</dbReference>
<keyword evidence="4 6" id="KW-1133">Transmembrane helix</keyword>
<keyword evidence="8" id="KW-1185">Reference proteome</keyword>
<evidence type="ECO:0000256" key="2">
    <source>
        <dbReference type="ARBA" id="ARBA00009142"/>
    </source>
</evidence>
<evidence type="ECO:0000256" key="4">
    <source>
        <dbReference type="ARBA" id="ARBA00022989"/>
    </source>
</evidence>
<keyword evidence="3 6" id="KW-0812">Transmembrane</keyword>
<evidence type="ECO:0000256" key="3">
    <source>
        <dbReference type="ARBA" id="ARBA00022692"/>
    </source>
</evidence>
<organism evidence="7 8">
    <name type="scientific">Psittacicella hinzii</name>
    <dbReference type="NCBI Taxonomy" id="2028575"/>
    <lineage>
        <taxon>Bacteria</taxon>
        <taxon>Pseudomonadati</taxon>
        <taxon>Pseudomonadota</taxon>
        <taxon>Gammaproteobacteria</taxon>
        <taxon>Pasteurellales</taxon>
        <taxon>Psittacicellaceae</taxon>
        <taxon>Psittacicella</taxon>
    </lineage>
</organism>
<evidence type="ECO:0000256" key="1">
    <source>
        <dbReference type="ARBA" id="ARBA00004141"/>
    </source>
</evidence>
<comment type="subcellular location">
    <subcellularLocation>
        <location evidence="6">Cell membrane</location>
        <topology evidence="6">Multi-pass membrane protein</topology>
    </subcellularLocation>
    <subcellularLocation>
        <location evidence="1">Membrane</location>
        <topology evidence="1">Multi-pass membrane protein</topology>
    </subcellularLocation>
</comment>
<proteinExistence type="inferred from homology"/>
<feature type="transmembrane region" description="Helical" evidence="6">
    <location>
        <begin position="218"/>
        <end position="243"/>
    </location>
</feature>
<dbReference type="PANTHER" id="PTHR43483:SF3">
    <property type="entry name" value="MEMBRANE TRANSPORTER PROTEIN HI_0806-RELATED"/>
    <property type="match status" value="1"/>
</dbReference>
<accession>A0A3A1YPT7</accession>
<dbReference type="RefSeq" id="WP_119530094.1">
    <property type="nucleotide sequence ID" value="NZ_JBHSSP010000009.1"/>
</dbReference>
<dbReference type="PANTHER" id="PTHR43483">
    <property type="entry name" value="MEMBRANE TRANSPORTER PROTEIN HI_0806-RELATED"/>
    <property type="match status" value="1"/>
</dbReference>
<feature type="transmembrane region" description="Helical" evidence="6">
    <location>
        <begin position="6"/>
        <end position="39"/>
    </location>
</feature>
<gene>
    <name evidence="7" type="ORF">CKF58_00825</name>
</gene>
<evidence type="ECO:0000256" key="6">
    <source>
        <dbReference type="RuleBase" id="RU363041"/>
    </source>
</evidence>
<reference evidence="7 8" key="1">
    <citation type="submission" date="2017-08" db="EMBL/GenBank/DDBJ databases">
        <title>Reclassification of Bisgaard taxon 37 and 44.</title>
        <authorList>
            <person name="Christensen H."/>
        </authorList>
    </citation>
    <scope>NUCLEOTIDE SEQUENCE [LARGE SCALE GENOMIC DNA]</scope>
    <source>
        <strain evidence="7 8">111</strain>
    </source>
</reference>
<comment type="caution">
    <text evidence="7">The sequence shown here is derived from an EMBL/GenBank/DDBJ whole genome shotgun (WGS) entry which is preliminary data.</text>
</comment>
<dbReference type="InterPro" id="IPR002781">
    <property type="entry name" value="TM_pro_TauE-like"/>
</dbReference>
<feature type="transmembrane region" description="Helical" evidence="6">
    <location>
        <begin position="150"/>
        <end position="173"/>
    </location>
</feature>
<dbReference type="GO" id="GO:0005886">
    <property type="term" value="C:plasma membrane"/>
    <property type="evidence" value="ECO:0007669"/>
    <property type="project" value="UniProtKB-SubCell"/>
</dbReference>
<feature type="transmembrane region" description="Helical" evidence="6">
    <location>
        <begin position="255"/>
        <end position="275"/>
    </location>
</feature>
<keyword evidence="5 6" id="KW-0472">Membrane</keyword>
<feature type="transmembrane region" description="Helical" evidence="6">
    <location>
        <begin position="185"/>
        <end position="206"/>
    </location>
</feature>
<evidence type="ECO:0000256" key="5">
    <source>
        <dbReference type="ARBA" id="ARBA00023136"/>
    </source>
</evidence>